<organism evidence="3 4">
    <name type="scientific">Micavibrio aeruginosavorus</name>
    <dbReference type="NCBI Taxonomy" id="349221"/>
    <lineage>
        <taxon>Bacteria</taxon>
        <taxon>Pseudomonadati</taxon>
        <taxon>Bdellovibrionota</taxon>
        <taxon>Bdellovibrionia</taxon>
        <taxon>Bdellovibrionales</taxon>
        <taxon>Pseudobdellovibrionaceae</taxon>
        <taxon>Micavibrio</taxon>
    </lineage>
</organism>
<feature type="domain" description="DUF6782" evidence="2">
    <location>
        <begin position="130"/>
        <end position="338"/>
    </location>
</feature>
<dbReference type="EMBL" id="CP066681">
    <property type="protein sequence ID" value="QQG36407.1"/>
    <property type="molecule type" value="Genomic_DNA"/>
</dbReference>
<reference evidence="3 4" key="1">
    <citation type="submission" date="2020-07" db="EMBL/GenBank/DDBJ databases">
        <title>Huge and variable diversity of episymbiotic CPR bacteria and DPANN archaea in groundwater ecosystems.</title>
        <authorList>
            <person name="He C.Y."/>
            <person name="Keren R."/>
            <person name="Whittaker M."/>
            <person name="Farag I.F."/>
            <person name="Doudna J."/>
            <person name="Cate J.H.D."/>
            <person name="Banfield J.F."/>
        </authorList>
    </citation>
    <scope>NUCLEOTIDE SEQUENCE [LARGE SCALE GENOMIC DNA]</scope>
    <source>
        <strain evidence="3">NC_groundwater_70_Ag_B-0.1um_54_66</strain>
    </source>
</reference>
<dbReference type="Proteomes" id="UP000595362">
    <property type="component" value="Chromosome"/>
</dbReference>
<dbReference type="InterPro" id="IPR046709">
    <property type="entry name" value="DUF6782"/>
</dbReference>
<gene>
    <name evidence="3" type="ORF">HYS17_01030</name>
</gene>
<evidence type="ECO:0000313" key="3">
    <source>
        <dbReference type="EMBL" id="QQG36407.1"/>
    </source>
</evidence>
<dbReference type="Pfam" id="PF20573">
    <property type="entry name" value="DUF6782"/>
    <property type="match status" value="1"/>
</dbReference>
<evidence type="ECO:0000256" key="1">
    <source>
        <dbReference type="SAM" id="MobiDB-lite"/>
    </source>
</evidence>
<feature type="compositionally biased region" description="Polar residues" evidence="1">
    <location>
        <begin position="385"/>
        <end position="401"/>
    </location>
</feature>
<accession>A0A7T5R2P5</accession>
<feature type="compositionally biased region" description="Basic and acidic residues" evidence="1">
    <location>
        <begin position="402"/>
        <end position="414"/>
    </location>
</feature>
<evidence type="ECO:0000259" key="2">
    <source>
        <dbReference type="Pfam" id="PF20573"/>
    </source>
</evidence>
<feature type="region of interest" description="Disordered" evidence="1">
    <location>
        <begin position="377"/>
        <end position="453"/>
    </location>
</feature>
<sequence length="453" mass="51011">MSKTTDTDNVTHGHFSYHRRVSLAYTLNNYQPVRCTLIGDQPLFFMDYEGSFEADRFEPALGEEFADLNAIERGVEKLQERVMRALESEQLPFSGKAELDHAEEMVALFLKDSAEATTAGSSLVMGEDADYILAQINKSRFGAALIATARRYETKFVLGGAVSTALYDRRQNTVFINPALNDTDQILLLTRELRRVWQHRNGALVHPLTFHPDQAVLVHRAQVADLCVAMIRIAWEQQLSGLSGPWERLEASSMEDLARAFAREAYMDFRTVNNGEACAAVFEAWFLSERCRQEDRRLIQQMLADYQGYVFDNINPSTQVTSELILALGSQPEGKNYLAPYVSAIMADPLFTEIRDRSNANFLWFIKFERSFRETEQELQTLETNPVSGARQKTQPEVQGDNSKRFGDHNEKADIVPLPRGKAHTGLLKNSRADAPGSATVIEFRSQQPGQGG</sequence>
<proteinExistence type="predicted"/>
<protein>
    <recommendedName>
        <fullName evidence="2">DUF6782 domain-containing protein</fullName>
    </recommendedName>
</protein>
<name>A0A7T5R2P5_9BACT</name>
<dbReference type="AlphaFoldDB" id="A0A7T5R2P5"/>
<evidence type="ECO:0000313" key="4">
    <source>
        <dbReference type="Proteomes" id="UP000595362"/>
    </source>
</evidence>